<keyword evidence="5 10" id="KW-1133">Transmembrane helix</keyword>
<dbReference type="HAMAP" id="MF_01043">
    <property type="entry name" value="PlsY"/>
    <property type="match status" value="1"/>
</dbReference>
<evidence type="ECO:0000256" key="3">
    <source>
        <dbReference type="ARBA" id="ARBA00022679"/>
    </source>
</evidence>
<evidence type="ECO:0000256" key="5">
    <source>
        <dbReference type="ARBA" id="ARBA00022989"/>
    </source>
</evidence>
<evidence type="ECO:0000256" key="8">
    <source>
        <dbReference type="ARBA" id="ARBA00023209"/>
    </source>
</evidence>
<evidence type="ECO:0000256" key="6">
    <source>
        <dbReference type="ARBA" id="ARBA00023098"/>
    </source>
</evidence>
<dbReference type="GO" id="GO:0008654">
    <property type="term" value="P:phospholipid biosynthetic process"/>
    <property type="evidence" value="ECO:0007669"/>
    <property type="project" value="UniProtKB-UniRule"/>
</dbReference>
<dbReference type="GO" id="GO:0043772">
    <property type="term" value="F:acyl-phosphate glycerol-3-phosphate acyltransferase activity"/>
    <property type="evidence" value="ECO:0007669"/>
    <property type="project" value="UniProtKB-UniRule"/>
</dbReference>
<dbReference type="Pfam" id="PF02660">
    <property type="entry name" value="G3P_acyltransf"/>
    <property type="match status" value="1"/>
</dbReference>
<dbReference type="EC" id="2.3.1.275" evidence="10"/>
<dbReference type="RefSeq" id="WP_232522865.1">
    <property type="nucleotide sequence ID" value="NZ_AP019736.1"/>
</dbReference>
<keyword evidence="1 10" id="KW-1003">Cell membrane</keyword>
<keyword evidence="13" id="KW-1185">Reference proteome</keyword>
<evidence type="ECO:0000256" key="7">
    <source>
        <dbReference type="ARBA" id="ARBA00023136"/>
    </source>
</evidence>
<feature type="transmembrane region" description="Helical" evidence="10">
    <location>
        <begin position="175"/>
        <end position="192"/>
    </location>
</feature>
<feature type="transmembrane region" description="Helical" evidence="10">
    <location>
        <begin position="6"/>
        <end position="27"/>
    </location>
</feature>
<feature type="transmembrane region" description="Helical" evidence="10">
    <location>
        <begin position="120"/>
        <end position="144"/>
    </location>
</feature>
<evidence type="ECO:0000313" key="13">
    <source>
        <dbReference type="Proteomes" id="UP000319374"/>
    </source>
</evidence>
<evidence type="ECO:0000256" key="4">
    <source>
        <dbReference type="ARBA" id="ARBA00022692"/>
    </source>
</evidence>
<dbReference type="EMBL" id="AP019736">
    <property type="protein sequence ID" value="BBL07301.1"/>
    <property type="molecule type" value="Genomic_DNA"/>
</dbReference>
<feature type="transmembrane region" description="Helical" evidence="10">
    <location>
        <begin position="91"/>
        <end position="113"/>
    </location>
</feature>
<dbReference type="KEGG" id="ada:A5CPEGH6_19390"/>
<evidence type="ECO:0000256" key="10">
    <source>
        <dbReference type="HAMAP-Rule" id="MF_01043"/>
    </source>
</evidence>
<dbReference type="GeneID" id="98673924"/>
<dbReference type="UniPathway" id="UPA00085"/>
<comment type="pathway">
    <text evidence="10">Lipid metabolism; phospholipid metabolism.</text>
</comment>
<dbReference type="PANTHER" id="PTHR30309:SF0">
    <property type="entry name" value="GLYCEROL-3-PHOSPHATE ACYLTRANSFERASE-RELATED"/>
    <property type="match status" value="1"/>
</dbReference>
<comment type="subcellular location">
    <subcellularLocation>
        <location evidence="10">Cell membrane</location>
        <topology evidence="10">Multi-pass membrane protein</topology>
    </subcellularLocation>
</comment>
<evidence type="ECO:0000256" key="2">
    <source>
        <dbReference type="ARBA" id="ARBA00022516"/>
    </source>
</evidence>
<dbReference type="GO" id="GO:0005886">
    <property type="term" value="C:plasma membrane"/>
    <property type="evidence" value="ECO:0007669"/>
    <property type="project" value="UniProtKB-SubCell"/>
</dbReference>
<organism evidence="12 13">
    <name type="scientific">Alistipes dispar</name>
    <dbReference type="NCBI Taxonomy" id="2585119"/>
    <lineage>
        <taxon>Bacteria</taxon>
        <taxon>Pseudomonadati</taxon>
        <taxon>Bacteroidota</taxon>
        <taxon>Bacteroidia</taxon>
        <taxon>Bacteroidales</taxon>
        <taxon>Rikenellaceae</taxon>
        <taxon>Alistipes</taxon>
    </lineage>
</organism>
<keyword evidence="6 10" id="KW-0443">Lipid metabolism</keyword>
<keyword evidence="2 10" id="KW-0444">Lipid biosynthesis</keyword>
<evidence type="ECO:0000313" key="12">
    <source>
        <dbReference type="EMBL" id="BBL07301.1"/>
    </source>
</evidence>
<dbReference type="AlphaFoldDB" id="A0A4Y1X1X6"/>
<evidence type="ECO:0000256" key="9">
    <source>
        <dbReference type="ARBA" id="ARBA00023264"/>
    </source>
</evidence>
<dbReference type="SMART" id="SM01207">
    <property type="entry name" value="G3P_acyltransf"/>
    <property type="match status" value="1"/>
</dbReference>
<evidence type="ECO:0000256" key="1">
    <source>
        <dbReference type="ARBA" id="ARBA00022475"/>
    </source>
</evidence>
<protein>
    <recommendedName>
        <fullName evidence="10">Glycerol-3-phosphate acyltransferase</fullName>
    </recommendedName>
    <alternativeName>
        <fullName evidence="10">Acyl-PO4 G3P acyltransferase</fullName>
    </alternativeName>
    <alternativeName>
        <fullName evidence="10">Acyl-phosphate--glycerol-3-phosphate acyltransferase</fullName>
    </alternativeName>
    <alternativeName>
        <fullName evidence="10">G3P acyltransferase</fullName>
        <shortName evidence="10">GPAT</shortName>
        <ecNumber evidence="10">2.3.1.275</ecNumber>
    </alternativeName>
    <alternativeName>
        <fullName evidence="10">Lysophosphatidic acid synthase</fullName>
        <shortName evidence="10">LPA synthase</shortName>
    </alternativeName>
</protein>
<comment type="subunit">
    <text evidence="10">Probably interacts with PlsX.</text>
</comment>
<keyword evidence="12" id="KW-0012">Acyltransferase</keyword>
<keyword evidence="4 10" id="KW-0812">Transmembrane</keyword>
<dbReference type="Proteomes" id="UP000319374">
    <property type="component" value="Chromosome"/>
</dbReference>
<comment type="function">
    <text evidence="10">Catalyzes the transfer of an acyl group from acyl-phosphate (acyl-PO(4)) to glycerol-3-phosphate (G3P) to form lysophosphatidic acid (LPA). This enzyme utilizes acyl-phosphate as fatty acyl donor, but not acyl-CoA or acyl-ACP.</text>
</comment>
<dbReference type="InterPro" id="IPR003811">
    <property type="entry name" value="G3P_acylTferase_PlsY"/>
</dbReference>
<keyword evidence="9 10" id="KW-1208">Phospholipid metabolism</keyword>
<feature type="transmembrane region" description="Helical" evidence="10">
    <location>
        <begin position="57"/>
        <end position="79"/>
    </location>
</feature>
<dbReference type="PANTHER" id="PTHR30309">
    <property type="entry name" value="INNER MEMBRANE PROTEIN YGIH"/>
    <property type="match status" value="1"/>
</dbReference>
<name>A0A4Y1X1X6_9BACT</name>
<reference evidence="13" key="1">
    <citation type="submission" date="2019-06" db="EMBL/GenBank/DDBJ databases">
        <title>Alistipes onderdonkii subsp. vulgaris subsp. nov., Alistipes dispar sp. nov. and Alistipes communis sp. nov., isolated from human faeces, and creation of Alistipes onderdonkii subsp. onderdonkii subsp. nov.</title>
        <authorList>
            <person name="Sakamoto M."/>
            <person name="Ikeyama N."/>
            <person name="Ogata Y."/>
            <person name="Suda W."/>
            <person name="Iino T."/>
            <person name="Hattori M."/>
            <person name="Ohkuma M."/>
        </authorList>
    </citation>
    <scope>NUCLEOTIDE SEQUENCE [LARGE SCALE GENOMIC DNA]</scope>
    <source>
        <strain evidence="13">5CPEGH6</strain>
    </source>
</reference>
<sequence>MILTYYTATTMIVIAYLLGSIPSAVWIGKKYYGIDIREHGSKNAGTTNMLRVLGRRAALPVFALDFLKGFVAVTIIEMLKYDVHIGDNDLINLKIAAVFAAVLGHIFPVFAGFRGGKGVATLVGAVTGIYPPVALLCFGVWFVVLMVSHYVSLASMAAGCCFPLFTLISPKVNQSVSFVVFSFVIAILLIYTHRKNIERLKAGTESKTYIWKPRRIHPAGAAPGKDAAPEDAPSGAGQAPGKREK</sequence>
<evidence type="ECO:0000256" key="11">
    <source>
        <dbReference type="SAM" id="MobiDB-lite"/>
    </source>
</evidence>
<keyword evidence="3 10" id="KW-0808">Transferase</keyword>
<feature type="region of interest" description="Disordered" evidence="11">
    <location>
        <begin position="217"/>
        <end position="245"/>
    </location>
</feature>
<keyword evidence="8 10" id="KW-0594">Phospholipid biosynthesis</keyword>
<feature type="compositionally biased region" description="Low complexity" evidence="11">
    <location>
        <begin position="218"/>
        <end position="233"/>
    </location>
</feature>
<dbReference type="NCBIfam" id="TIGR00023">
    <property type="entry name" value="glycerol-3-phosphate 1-O-acyltransferase PlsY"/>
    <property type="match status" value="1"/>
</dbReference>
<keyword evidence="7 10" id="KW-0472">Membrane</keyword>
<comment type="catalytic activity">
    <reaction evidence="10">
        <text>an acyl phosphate + sn-glycerol 3-phosphate = a 1-acyl-sn-glycero-3-phosphate + phosphate</text>
        <dbReference type="Rhea" id="RHEA:34075"/>
        <dbReference type="ChEBI" id="CHEBI:43474"/>
        <dbReference type="ChEBI" id="CHEBI:57597"/>
        <dbReference type="ChEBI" id="CHEBI:57970"/>
        <dbReference type="ChEBI" id="CHEBI:59918"/>
        <dbReference type="EC" id="2.3.1.275"/>
    </reaction>
</comment>
<proteinExistence type="inferred from homology"/>
<accession>A0A4Y1X1X6</accession>
<feature type="transmembrane region" description="Helical" evidence="10">
    <location>
        <begin position="150"/>
        <end position="168"/>
    </location>
</feature>
<comment type="similarity">
    <text evidence="10">Belongs to the PlsY family.</text>
</comment>
<gene>
    <name evidence="10 12" type="primary">plsY</name>
    <name evidence="12" type="ORF">A5CPEGH6_19390</name>
</gene>